<dbReference type="InterPro" id="IPR014756">
    <property type="entry name" value="Ig_E-set"/>
</dbReference>
<organism evidence="4 5">
    <name type="scientific">Frankliniella fusca</name>
    <dbReference type="NCBI Taxonomy" id="407009"/>
    <lineage>
        <taxon>Eukaryota</taxon>
        <taxon>Metazoa</taxon>
        <taxon>Ecdysozoa</taxon>
        <taxon>Arthropoda</taxon>
        <taxon>Hexapoda</taxon>
        <taxon>Insecta</taxon>
        <taxon>Pterygota</taxon>
        <taxon>Neoptera</taxon>
        <taxon>Paraneoptera</taxon>
        <taxon>Thysanoptera</taxon>
        <taxon>Terebrantia</taxon>
        <taxon>Thripoidea</taxon>
        <taxon>Thripidae</taxon>
        <taxon>Frankliniella</taxon>
    </lineage>
</organism>
<feature type="repeat" description="Filamin" evidence="3">
    <location>
        <begin position="388"/>
        <end position="494"/>
    </location>
</feature>
<feature type="repeat" description="Filamin" evidence="3">
    <location>
        <begin position="1353"/>
        <end position="1449"/>
    </location>
</feature>
<dbReference type="PROSITE" id="PS50194">
    <property type="entry name" value="FILAMIN_REPEAT"/>
    <property type="match status" value="15"/>
</dbReference>
<evidence type="ECO:0000313" key="4">
    <source>
        <dbReference type="EMBL" id="KAK3922890.1"/>
    </source>
</evidence>
<dbReference type="InterPro" id="IPR013783">
    <property type="entry name" value="Ig-like_fold"/>
</dbReference>
<dbReference type="Proteomes" id="UP001219518">
    <property type="component" value="Unassembled WGS sequence"/>
</dbReference>
<sequence length="1498" mass="157971">MRTRLLPGYVAGPNGQAVPAQVKDNGGQVFHVEFAPRVVGEHSVAVAYRGAPVAGSPFSCKVYDVRAIKVKDVAQGSVGKPITFLGKLQLRRRLETTSFLEAAAAIRGNKPVTVETSQAGPGNLEVTVNGGRVPTSAQAQGPHTYAISFTPREAAPHTVDLRFNGEDVPGSPFQCQVAQAARVVVSSEGLEKVAVNRPASFTVESDTGGHAAPDVQVLSPSRRPLLVDVSPAQGSGLGSGRYAVQFTPADVGDHSVEVKVGGAHVEGSPFLVKAYDAAKVKVTDINVGTVGKPVFFSSELEIHVVRGNSAMASMFLPLILFVSTVNASQAGAGNLEIIVSVNGCNVPNYVQSEGNAKFKVNFKPQEAAPHSLSVRFNGEPVPGSPFTCKVLDWSQVLVSGPGLKACALGRPASITVDPQKAGNGAAPPGPGGPGGGTCTISVLAPSGRALPSTTSQSPDNKFTATFTPEEVGRHSVAVALDGEPVRGSPFACNVYDVNKIKVTGLGQCKVGKPATFTVDACSAGEGTLELVVSTERSTVKAEVVACSRGLYDVTFVPHEPSPHFVNISFNEEDVPGSPFRCEVLELGAKEMRAMQAQRRESRMVGVKESVRGAPAHFHVDPKGLEGHIDMEVIGPDGAAVPCTATRLPSGLIRVEYRPQQVGLHTVSVYHKQQPLTKQPLQVQVFDPQRVRVQDLSDAFCHRAATFKVDTSGAGAGTLSVSVRAAGIDVKHSIRELHAGQYEVVFHPKLAIPHRIDVKYNGMHVAGCPLEVPVQNPAVGQDVMATGLGLYQARAGRVSSFVIETLGHPAKEFDVVITGPHSTAVPVRCYQQKDGNLLAEFSATSAGLYKIEVFHGARDVRGSPYHCQVFDASKVKVEAVGGAGGVPLSHAVSVNEKIAFKLQRKQAGFAELDVMVTSPLGQDLPLKVNACPDDKDCDLIEFVPSLPGSYRFNITYGGEEIPGSPLTFTVEEAGVARAHGDGLASARVGCQASFKVTGAGLLGEPQVQIDGPEDAVECRVERVQDGDFLVTYTPTEVGVHDVRVAWDGADVSGSPFHPRVVDPRRVRVIGGWEAHCDSRGRLELAAHVTKKINLDVADAGPGQLTGECVGPNGQTVPVAVESAGAGGTRQRLLLTPRAPGEHRLTVFYGGAPLPRMPLVGVAEAGGAGAGPVRVVLTGRGLASAKAHQEAEFTIDGSQAGPGSPEVSITGMKTEVPVQLHALGNSVYRATYTPTAAGSYLLNVMWSDRQVKGCPLKVQVTAVADASRVLCSGDGLRVGTVGKEIRSFIDTRRAGPGELTAHCAGPHKVAYCELYDHGDGTFTLNVKPQEAGRHALTVKYGGEHVPGSPYTLRVNGAPDASKVRVYGPGVEHGVLATFQSRFICDTRGAGAGQLTVRIRGPKGAFRVEMQRGSQKDRTILCKFDPTEPGDYRVEVKWAGDHVPGSPFAVMIFDTQEELNRFLQGNHSPGSHSELYGSVAYSTSYAMLNTGASWRGSQAQL</sequence>
<dbReference type="SUPFAM" id="SSF81296">
    <property type="entry name" value="E set domains"/>
    <property type="match status" value="15"/>
</dbReference>
<dbReference type="InterPro" id="IPR017868">
    <property type="entry name" value="Filamin/ABP280_repeat-like"/>
</dbReference>
<dbReference type="PANTHER" id="PTHR38537:SF13">
    <property type="entry name" value="JITTERBUG, ISOFORM N"/>
    <property type="match status" value="1"/>
</dbReference>
<dbReference type="InterPro" id="IPR001298">
    <property type="entry name" value="Filamin/ABP280_rpt"/>
</dbReference>
<dbReference type="InterPro" id="IPR044801">
    <property type="entry name" value="Filamin"/>
</dbReference>
<feature type="repeat" description="Filamin" evidence="3">
    <location>
        <begin position="1057"/>
        <end position="1161"/>
    </location>
</feature>
<comment type="similarity">
    <text evidence="1">Belongs to the filamin family.</text>
</comment>
<feature type="repeat" description="Filamin" evidence="3">
    <location>
        <begin position="967"/>
        <end position="1059"/>
    </location>
</feature>
<evidence type="ECO:0000256" key="3">
    <source>
        <dbReference type="PROSITE-ProRule" id="PRU00087"/>
    </source>
</evidence>
<accession>A0AAE1HLQ8</accession>
<protein>
    <submittedName>
        <fullName evidence="4">Filamin-B</fullName>
    </submittedName>
</protein>
<evidence type="ECO:0000256" key="1">
    <source>
        <dbReference type="ARBA" id="ARBA00009238"/>
    </source>
</evidence>
<reference evidence="4" key="1">
    <citation type="submission" date="2021-07" db="EMBL/GenBank/DDBJ databases">
        <authorList>
            <person name="Catto M.A."/>
            <person name="Jacobson A."/>
            <person name="Kennedy G."/>
            <person name="Labadie P."/>
            <person name="Hunt B.G."/>
            <person name="Srinivasan R."/>
        </authorList>
    </citation>
    <scope>NUCLEOTIDE SEQUENCE</scope>
    <source>
        <strain evidence="4">PL_HMW_Pooled</strain>
        <tissue evidence="4">Head</tissue>
    </source>
</reference>
<feature type="repeat" description="Filamin" evidence="3">
    <location>
        <begin position="492"/>
        <end position="583"/>
    </location>
</feature>
<dbReference type="GO" id="GO:0030036">
    <property type="term" value="P:actin cytoskeleton organization"/>
    <property type="evidence" value="ECO:0007669"/>
    <property type="project" value="InterPro"/>
</dbReference>
<proteinExistence type="inferred from homology"/>
<name>A0AAE1HLQ8_9NEOP</name>
<feature type="repeat" description="Filamin" evidence="3">
    <location>
        <begin position="689"/>
        <end position="773"/>
    </location>
</feature>
<feature type="repeat" description="Filamin" evidence="3">
    <location>
        <begin position="1259"/>
        <end position="1352"/>
    </location>
</feature>
<dbReference type="FunFam" id="2.60.40.10:FF:001145">
    <property type="entry name" value="Jitterbug, isoform I"/>
    <property type="match status" value="1"/>
</dbReference>
<feature type="repeat" description="Filamin" evidence="3">
    <location>
        <begin position="100"/>
        <end position="177"/>
    </location>
</feature>
<feature type="repeat" description="Filamin" evidence="3">
    <location>
        <begin position="591"/>
        <end position="684"/>
    </location>
</feature>
<dbReference type="Gene3D" id="2.60.40.10">
    <property type="entry name" value="Immunoglobulins"/>
    <property type="match status" value="15"/>
</dbReference>
<feature type="repeat" description="Filamin" evidence="3">
    <location>
        <begin position="272"/>
        <end position="390"/>
    </location>
</feature>
<comment type="caution">
    <text evidence="4">The sequence shown here is derived from an EMBL/GenBank/DDBJ whole genome shotgun (WGS) entry which is preliminary data.</text>
</comment>
<feature type="repeat" description="Filamin" evidence="3">
    <location>
        <begin position="175"/>
        <end position="274"/>
    </location>
</feature>
<gene>
    <name evidence="4" type="ORF">KUF71_001549</name>
</gene>
<feature type="repeat" description="Filamin" evidence="3">
    <location>
        <begin position="10"/>
        <end position="62"/>
    </location>
</feature>
<keyword evidence="2" id="KW-0677">Repeat</keyword>
<dbReference type="PANTHER" id="PTHR38537">
    <property type="entry name" value="JITTERBUG, ISOFORM N"/>
    <property type="match status" value="1"/>
</dbReference>
<feature type="repeat" description="Filamin" evidence="3">
    <location>
        <begin position="866"/>
        <end position="969"/>
    </location>
</feature>
<dbReference type="GO" id="GO:0051015">
    <property type="term" value="F:actin filament binding"/>
    <property type="evidence" value="ECO:0007669"/>
    <property type="project" value="InterPro"/>
</dbReference>
<dbReference type="Pfam" id="PF00630">
    <property type="entry name" value="Filamin"/>
    <property type="match status" value="14"/>
</dbReference>
<feature type="repeat" description="Filamin" evidence="3">
    <location>
        <begin position="774"/>
        <end position="868"/>
    </location>
</feature>
<dbReference type="SMART" id="SM00557">
    <property type="entry name" value="IG_FLMN"/>
    <property type="match status" value="15"/>
</dbReference>
<evidence type="ECO:0000313" key="5">
    <source>
        <dbReference type="Proteomes" id="UP001219518"/>
    </source>
</evidence>
<feature type="repeat" description="Filamin" evidence="3">
    <location>
        <begin position="1165"/>
        <end position="1258"/>
    </location>
</feature>
<dbReference type="EMBL" id="JAHWGI010001134">
    <property type="protein sequence ID" value="KAK3922890.1"/>
    <property type="molecule type" value="Genomic_DNA"/>
</dbReference>
<keyword evidence="5" id="KW-1185">Reference proteome</keyword>
<reference evidence="4" key="2">
    <citation type="journal article" date="2023" name="BMC Genomics">
        <title>Pest status, molecular evolution, and epigenetic factors derived from the genome assembly of Frankliniella fusca, a thysanopteran phytovirus vector.</title>
        <authorList>
            <person name="Catto M.A."/>
            <person name="Labadie P.E."/>
            <person name="Jacobson A.L."/>
            <person name="Kennedy G.G."/>
            <person name="Srinivasan R."/>
            <person name="Hunt B.G."/>
        </authorList>
    </citation>
    <scope>NUCLEOTIDE SEQUENCE</scope>
    <source>
        <strain evidence="4">PL_HMW_Pooled</strain>
    </source>
</reference>
<evidence type="ECO:0000256" key="2">
    <source>
        <dbReference type="ARBA" id="ARBA00022737"/>
    </source>
</evidence>